<dbReference type="FunFam" id="1.20.1440.90:FF:000001">
    <property type="entry name" value="Phosphoenolpyruvate carboxylase 1"/>
    <property type="match status" value="1"/>
</dbReference>
<comment type="cofactor">
    <cofactor evidence="1">
        <name>Mg(2+)</name>
        <dbReference type="ChEBI" id="CHEBI:18420"/>
    </cofactor>
</comment>
<dbReference type="AlphaFoldDB" id="A0A1L2FUL9"/>
<evidence type="ECO:0000256" key="9">
    <source>
        <dbReference type="ARBA" id="ARBA00048995"/>
    </source>
</evidence>
<feature type="active site" evidence="10">
    <location>
        <position position="148"/>
    </location>
</feature>
<keyword evidence="8" id="KW-0120">Carbon dioxide fixation</keyword>
<comment type="catalytic activity">
    <reaction evidence="9">
        <text>oxaloacetate + phosphate = phosphoenolpyruvate + hydrogencarbonate</text>
        <dbReference type="Rhea" id="RHEA:28370"/>
        <dbReference type="ChEBI" id="CHEBI:16452"/>
        <dbReference type="ChEBI" id="CHEBI:17544"/>
        <dbReference type="ChEBI" id="CHEBI:43474"/>
        <dbReference type="ChEBI" id="CHEBI:58702"/>
        <dbReference type="EC" id="4.1.1.31"/>
    </reaction>
</comment>
<proteinExistence type="inferred from homology"/>
<evidence type="ECO:0000256" key="11">
    <source>
        <dbReference type="PROSITE-ProRule" id="PRU10112"/>
    </source>
</evidence>
<evidence type="ECO:0000256" key="1">
    <source>
        <dbReference type="ARBA" id="ARBA00001946"/>
    </source>
</evidence>
<sequence length="913" mass="103493">MPDVGPLDFGPIQKDELDRDIEKVRSILSESIKSLEPNGVDLIKNVQELLLTDQPSERTRETMEVFLQRVSSLSNQDALNISRTLSHFLNLANVTEQHHQARSVRSQEENLKYSCDDALRSLVEAGVEPDRIYRAITEQSIELVLTAHPTQMMRRTLIAKNNAIGEALGDLDNPSLARHDRADAEEQLRREISGSWLTDEIRRKKPTPEEEAQGGFSILEQNIWNTMPKLMRVLDRATLKYTGKRLPVSFANIRFGSWCGGDRDGNDNVTHEVTRQVCNFSRWIAASLFYREIDALLFELSMCKKTQKLSEAASQANDRRTGHKPRSILTLYKEFREGIPEREAYRIILAEVRDKMLLTKKHYEDLIANQTPSEDEVYERAQEVIDPLMLCYESLVEVGAIDVANGRLIDIIRRLHCFGLTLSRLDLRQESTRHTEVLDAITTYLGLGSYAKWSEEERVTFLVRELESKRPLIPSDLPCNARVQEVIDTFKMASSLPAESLGAYVISMCQQPSDILAVELLQKALGSKSPQRVVPLFEMIDDLERSPTTMAQLFSIPWYKQRINGQQEIMLGYSDSAKDAGRLTSAWSLYKAQEILTALAEKNNVKLTLFHGRGGSVGRGGAPTYLAIQSQPGGSINGRLRVTEQGEMITAHYGQPGIAFRTLEVYTTATLQQTLLPPAPPCQKWREIMDILSTTASKKYRSIVRENPNFVRYFRASTPERELAHLNIGSRPQKRSVSGGIESLRAIPWIFSFTQTRLILPAWLGVADALQEAIDRGHGQDMREMYEQWPFFQTTIDLVEMVLMKADPAIASRYNELLVPFELQPLGKQLIELLNQTVNSILALTKHNTLQQDNKLLQHFVAIRRAYMDPINYIQAEVLRRLRSQHVDAMDPLLIDILIITINGIAAGMRNTG</sequence>
<keyword evidence="7" id="KW-0456">Lyase</keyword>
<evidence type="ECO:0000256" key="10">
    <source>
        <dbReference type="PROSITE-ProRule" id="PRU10111"/>
    </source>
</evidence>
<dbReference type="NCBIfam" id="NF000584">
    <property type="entry name" value="PRK00009.1"/>
    <property type="match status" value="1"/>
</dbReference>
<protein>
    <recommendedName>
        <fullName evidence="4">phosphoenolpyruvate carboxylase</fullName>
        <ecNumber evidence="4">4.1.1.31</ecNumber>
    </recommendedName>
</protein>
<dbReference type="PANTHER" id="PTHR30523:SF6">
    <property type="entry name" value="PHOSPHOENOLPYRUVATE CARBOXYLASE"/>
    <property type="match status" value="1"/>
</dbReference>
<dbReference type="Pfam" id="PF00311">
    <property type="entry name" value="PEPcase"/>
    <property type="match status" value="1"/>
</dbReference>
<organism evidence="12">
    <name type="scientific">Cavenderia deminutiva</name>
    <dbReference type="NCBI Taxonomy" id="361123"/>
    <lineage>
        <taxon>Eukaryota</taxon>
        <taxon>Amoebozoa</taxon>
        <taxon>Evosea</taxon>
        <taxon>Eumycetozoa</taxon>
        <taxon>Dictyostelia</taxon>
        <taxon>Acytosteliales</taxon>
        <taxon>Cavenderiaceae</taxon>
        <taxon>Cavenderia</taxon>
    </lineage>
</organism>
<dbReference type="PANTHER" id="PTHR30523">
    <property type="entry name" value="PHOSPHOENOLPYRUVATE CARBOXYLASE"/>
    <property type="match status" value="1"/>
</dbReference>
<evidence type="ECO:0000256" key="7">
    <source>
        <dbReference type="ARBA" id="ARBA00023239"/>
    </source>
</evidence>
<dbReference type="InterPro" id="IPR022805">
    <property type="entry name" value="PEP_COase_bac/pln-type"/>
</dbReference>
<evidence type="ECO:0000256" key="5">
    <source>
        <dbReference type="ARBA" id="ARBA00022490"/>
    </source>
</evidence>
<dbReference type="GO" id="GO:0008964">
    <property type="term" value="F:phosphoenolpyruvate carboxylase activity"/>
    <property type="evidence" value="ECO:0007669"/>
    <property type="project" value="UniProtKB-EC"/>
</dbReference>
<keyword evidence="6" id="KW-0460">Magnesium</keyword>
<accession>A0A1L2FUL9</accession>
<dbReference type="InterPro" id="IPR018129">
    <property type="entry name" value="PEP_COase_Lys_AS"/>
</dbReference>
<evidence type="ECO:0000256" key="2">
    <source>
        <dbReference type="ARBA" id="ARBA00004496"/>
    </source>
</evidence>
<dbReference type="Gene3D" id="1.20.1440.90">
    <property type="entry name" value="Phosphoenolpyruvate/pyruvate domain"/>
    <property type="match status" value="1"/>
</dbReference>
<name>A0A1L2FUL9_9MYCE</name>
<dbReference type="InterPro" id="IPR033129">
    <property type="entry name" value="PEPCASE_His_AS"/>
</dbReference>
<evidence type="ECO:0000256" key="8">
    <source>
        <dbReference type="ARBA" id="ARBA00023300"/>
    </source>
</evidence>
<dbReference type="GO" id="GO:0006099">
    <property type="term" value="P:tricarboxylic acid cycle"/>
    <property type="evidence" value="ECO:0007669"/>
    <property type="project" value="InterPro"/>
</dbReference>
<dbReference type="GO" id="GO:0005829">
    <property type="term" value="C:cytosol"/>
    <property type="evidence" value="ECO:0007669"/>
    <property type="project" value="TreeGrafter"/>
</dbReference>
<dbReference type="InterPro" id="IPR015813">
    <property type="entry name" value="Pyrv/PenolPyrv_kinase-like_dom"/>
</dbReference>
<reference evidence="12" key="1">
    <citation type="submission" date="2016-06" db="EMBL/GenBank/DDBJ databases">
        <title>A core phylogeny of Dictyostelia derived from 50 functionally divergent proteins retrieved from five existing and six newly sequenced genomes.</title>
        <authorList>
            <person name="Singh R."/>
            <person name="Schilde C."/>
            <person name="Gezzard T."/>
            <person name="Schaap P."/>
        </authorList>
    </citation>
    <scope>NUCLEOTIDE SEQUENCE</scope>
    <source>
        <strain evidence="12">MexM19A</strain>
    </source>
</reference>
<evidence type="ECO:0000256" key="3">
    <source>
        <dbReference type="ARBA" id="ARBA00008346"/>
    </source>
</evidence>
<dbReference type="HAMAP" id="MF_00595">
    <property type="entry name" value="PEPcase_type1"/>
    <property type="match status" value="1"/>
</dbReference>
<keyword evidence="12" id="KW-0670">Pyruvate</keyword>
<dbReference type="EMBL" id="KX539324">
    <property type="protein sequence ID" value="AOE43163.1"/>
    <property type="molecule type" value="Genomic_DNA"/>
</dbReference>
<evidence type="ECO:0000256" key="6">
    <source>
        <dbReference type="ARBA" id="ARBA00022842"/>
    </source>
</evidence>
<comment type="subcellular location">
    <subcellularLocation>
        <location evidence="2">Cytoplasm</location>
    </subcellularLocation>
</comment>
<evidence type="ECO:0000256" key="4">
    <source>
        <dbReference type="ARBA" id="ARBA00012305"/>
    </source>
</evidence>
<dbReference type="SUPFAM" id="SSF51621">
    <property type="entry name" value="Phosphoenolpyruvate/pyruvate domain"/>
    <property type="match status" value="1"/>
</dbReference>
<dbReference type="PROSITE" id="PS00781">
    <property type="entry name" value="PEPCASE_1"/>
    <property type="match status" value="1"/>
</dbReference>
<dbReference type="PRINTS" id="PR00150">
    <property type="entry name" value="PEPCARBXLASE"/>
</dbReference>
<keyword evidence="5" id="KW-0963">Cytoplasm</keyword>
<dbReference type="PROSITE" id="PS00393">
    <property type="entry name" value="PEPCASE_2"/>
    <property type="match status" value="1"/>
</dbReference>
<comment type="similarity">
    <text evidence="3">Belongs to the PEPCase type 1 family.</text>
</comment>
<dbReference type="InterPro" id="IPR021135">
    <property type="entry name" value="PEP_COase"/>
</dbReference>
<dbReference type="EC" id="4.1.1.31" evidence="4"/>
<feature type="active site" evidence="11">
    <location>
        <position position="578"/>
    </location>
</feature>
<evidence type="ECO:0000313" key="12">
    <source>
        <dbReference type="EMBL" id="AOE43163.1"/>
    </source>
</evidence>
<dbReference type="GO" id="GO:0015977">
    <property type="term" value="P:carbon fixation"/>
    <property type="evidence" value="ECO:0007669"/>
    <property type="project" value="UniProtKB-KW"/>
</dbReference>